<dbReference type="InterPro" id="IPR002748">
    <property type="entry name" value="CbiD"/>
</dbReference>
<dbReference type="RefSeq" id="WP_262427405.1">
    <property type="nucleotide sequence ID" value="NZ_JACRTJ010000015.1"/>
</dbReference>
<name>A0ABR7NS84_9FIRM</name>
<dbReference type="SUPFAM" id="SSF111342">
    <property type="entry name" value="CbiD-like"/>
    <property type="match status" value="1"/>
</dbReference>
<keyword evidence="3 5" id="KW-0808">Transferase</keyword>
<organism evidence="6 7">
    <name type="scientific">Enterocloster hominis</name>
    <name type="common">ex Liu et al. 2021</name>
    <dbReference type="NCBI Taxonomy" id="2763663"/>
    <lineage>
        <taxon>Bacteria</taxon>
        <taxon>Bacillati</taxon>
        <taxon>Bacillota</taxon>
        <taxon>Clostridia</taxon>
        <taxon>Lachnospirales</taxon>
        <taxon>Lachnospiraceae</taxon>
        <taxon>Enterocloster</taxon>
    </lineage>
</organism>
<dbReference type="Gene3D" id="3.30.2110.10">
    <property type="entry name" value="CbiD-like"/>
    <property type="match status" value="1"/>
</dbReference>
<comment type="function">
    <text evidence="5">Catalyzes the methylation of C-1 in cobalt-precorrin-5B to form cobalt-precorrin-6A.</text>
</comment>
<reference evidence="6 7" key="1">
    <citation type="submission" date="2020-08" db="EMBL/GenBank/DDBJ databases">
        <title>Genome public.</title>
        <authorList>
            <person name="Liu C."/>
            <person name="Sun Q."/>
        </authorList>
    </citation>
    <scope>NUCLEOTIDE SEQUENCE [LARGE SCALE GENOMIC DNA]</scope>
    <source>
        <strain evidence="6 7">BX10</strain>
    </source>
</reference>
<comment type="pathway">
    <text evidence="5">Cofactor biosynthesis; adenosylcobalamin biosynthesis; cob(II)yrinate a,c-diamide from sirohydrochlorin (anaerobic route): step 6/10.</text>
</comment>
<evidence type="ECO:0000313" key="7">
    <source>
        <dbReference type="Proteomes" id="UP000647491"/>
    </source>
</evidence>
<proteinExistence type="inferred from homology"/>
<evidence type="ECO:0000256" key="5">
    <source>
        <dbReference type="HAMAP-Rule" id="MF_00787"/>
    </source>
</evidence>
<evidence type="ECO:0000256" key="4">
    <source>
        <dbReference type="ARBA" id="ARBA00022691"/>
    </source>
</evidence>
<gene>
    <name evidence="5 6" type="primary">cbiD</name>
    <name evidence="6" type="ORF">H8708_07020</name>
</gene>
<keyword evidence="1 5" id="KW-0169">Cobalamin biosynthesis</keyword>
<sequence length="410" mass="43231">MEALVYKDKKMLRRGYTTGTCAALAAQGAVSFLVSGIWPETAELMTPAGQMVRVPLMEKKAGNGAASCAVKKDAGDDPDVTDGLLIFAQARFLPENAGNAREADHGTGTASARERRVIIDGGEGVGRVTKAGLDQPVGAAAINSVPRRMIEAAVTEVLEEAGLDRPVEILIFVPGGEKTAEKTFNPVLGITGGISILGTSGIVEPMSEEALIETIRAHMQVLRSEGRRFAAAVPGNMGERFLWSYLEREGIGKIPAVVCSNFVGRTLDMAGELGFSGFLLAGHLGKLVKLGCGIMNTHSKEGDGRMETLVACALRAGAGTGTLKRIQEANTTEQALEELKAAGILKETMGALLERMDWYMRRRVPEILETGILVFDAAGTLLGATENARDLLALAAGEEPVGEDGPDNGI</sequence>
<keyword evidence="2 5" id="KW-0489">Methyltransferase</keyword>
<comment type="similarity">
    <text evidence="5">Belongs to the CbiD family.</text>
</comment>
<evidence type="ECO:0000256" key="1">
    <source>
        <dbReference type="ARBA" id="ARBA00022573"/>
    </source>
</evidence>
<dbReference type="EC" id="2.1.1.195" evidence="5"/>
<keyword evidence="7" id="KW-1185">Reference proteome</keyword>
<evidence type="ECO:0000313" key="6">
    <source>
        <dbReference type="EMBL" id="MBC8598981.1"/>
    </source>
</evidence>
<dbReference type="InterPro" id="IPR036074">
    <property type="entry name" value="CbiD_sf"/>
</dbReference>
<dbReference type="PIRSF" id="PIRSF026782">
    <property type="entry name" value="CbiD"/>
    <property type="match status" value="1"/>
</dbReference>
<comment type="catalytic activity">
    <reaction evidence="5">
        <text>Co-precorrin-5B + S-adenosyl-L-methionine = Co-precorrin-6A + S-adenosyl-L-homocysteine</text>
        <dbReference type="Rhea" id="RHEA:26285"/>
        <dbReference type="ChEBI" id="CHEBI:57856"/>
        <dbReference type="ChEBI" id="CHEBI:59789"/>
        <dbReference type="ChEBI" id="CHEBI:60063"/>
        <dbReference type="ChEBI" id="CHEBI:60064"/>
        <dbReference type="EC" id="2.1.1.195"/>
    </reaction>
</comment>
<dbReference type="NCBIfam" id="TIGR00312">
    <property type="entry name" value="cbiD"/>
    <property type="match status" value="1"/>
</dbReference>
<keyword evidence="4 5" id="KW-0949">S-adenosyl-L-methionine</keyword>
<protein>
    <recommendedName>
        <fullName evidence="5">Cobalt-precorrin-5B C(1)-methyltransferase</fullName>
        <ecNumber evidence="5">2.1.1.195</ecNumber>
    </recommendedName>
    <alternativeName>
        <fullName evidence="5">Cobalt-precorrin-6A synthase</fullName>
    </alternativeName>
</protein>
<dbReference type="PANTHER" id="PTHR35863">
    <property type="entry name" value="COBALT-PRECORRIN-5B C(1)-METHYLTRANSFERASE"/>
    <property type="match status" value="1"/>
</dbReference>
<evidence type="ECO:0000256" key="3">
    <source>
        <dbReference type="ARBA" id="ARBA00022679"/>
    </source>
</evidence>
<dbReference type="PANTHER" id="PTHR35863:SF1">
    <property type="entry name" value="COBALT-PRECORRIN-5B C(1)-METHYLTRANSFERASE"/>
    <property type="match status" value="1"/>
</dbReference>
<comment type="caution">
    <text evidence="6">The sequence shown here is derived from an EMBL/GenBank/DDBJ whole genome shotgun (WGS) entry which is preliminary data.</text>
</comment>
<evidence type="ECO:0000256" key="2">
    <source>
        <dbReference type="ARBA" id="ARBA00022603"/>
    </source>
</evidence>
<dbReference type="EMBL" id="JACRTJ010000015">
    <property type="protein sequence ID" value="MBC8598981.1"/>
    <property type="molecule type" value="Genomic_DNA"/>
</dbReference>
<dbReference type="Proteomes" id="UP000647491">
    <property type="component" value="Unassembled WGS sequence"/>
</dbReference>
<dbReference type="Pfam" id="PF01888">
    <property type="entry name" value="CbiD"/>
    <property type="match status" value="1"/>
</dbReference>
<accession>A0ABR7NS84</accession>
<dbReference type="HAMAP" id="MF_00787">
    <property type="entry name" value="CbiD"/>
    <property type="match status" value="1"/>
</dbReference>